<dbReference type="OrthoDB" id="3445328at2"/>
<accession>G2G8M3</accession>
<dbReference type="EMBL" id="AGBF01000019">
    <property type="protein sequence ID" value="EGX60088.1"/>
    <property type="molecule type" value="Genomic_DNA"/>
</dbReference>
<dbReference type="AlphaFoldDB" id="G2G8M3"/>
<dbReference type="Gene3D" id="2.60.120.200">
    <property type="match status" value="1"/>
</dbReference>
<evidence type="ECO:0000256" key="1">
    <source>
        <dbReference type="SAM" id="MobiDB-lite"/>
    </source>
</evidence>
<organism evidence="2 3">
    <name type="scientific">Streptomyces zinciresistens K42</name>
    <dbReference type="NCBI Taxonomy" id="700597"/>
    <lineage>
        <taxon>Bacteria</taxon>
        <taxon>Bacillati</taxon>
        <taxon>Actinomycetota</taxon>
        <taxon>Actinomycetes</taxon>
        <taxon>Kitasatosporales</taxon>
        <taxon>Streptomycetaceae</taxon>
        <taxon>Streptomyces</taxon>
    </lineage>
</organism>
<keyword evidence="3" id="KW-1185">Reference proteome</keyword>
<feature type="compositionally biased region" description="Polar residues" evidence="1">
    <location>
        <begin position="47"/>
        <end position="56"/>
    </location>
</feature>
<dbReference type="SUPFAM" id="SSF49899">
    <property type="entry name" value="Concanavalin A-like lectins/glucanases"/>
    <property type="match status" value="1"/>
</dbReference>
<evidence type="ECO:0000313" key="3">
    <source>
        <dbReference type="Proteomes" id="UP000004217"/>
    </source>
</evidence>
<protein>
    <submittedName>
        <fullName evidence="2">Uncharacterized protein</fullName>
    </submittedName>
</protein>
<dbReference type="RefSeq" id="WP_007493576.1">
    <property type="nucleotide sequence ID" value="NZ_AGBF01000019.1"/>
</dbReference>
<feature type="region of interest" description="Disordered" evidence="1">
    <location>
        <begin position="37"/>
        <end position="56"/>
    </location>
</feature>
<dbReference type="PATRIC" id="fig|700597.3.peg.1795"/>
<name>G2G8M3_9ACTN</name>
<comment type="caution">
    <text evidence="2">The sequence shown here is derived from an EMBL/GenBank/DDBJ whole genome shotgun (WGS) entry which is preliminary data.</text>
</comment>
<dbReference type="Proteomes" id="UP000004217">
    <property type="component" value="Unassembled WGS sequence"/>
</dbReference>
<dbReference type="InterPro" id="IPR013320">
    <property type="entry name" value="ConA-like_dom_sf"/>
</dbReference>
<gene>
    <name evidence="2" type="ORF">SZN_09206</name>
</gene>
<evidence type="ECO:0000313" key="2">
    <source>
        <dbReference type="EMBL" id="EGX60088.1"/>
    </source>
</evidence>
<sequence length="815" mass="86197">MVLLVEMGWGGLVQYPATITWTDISTRVDQQRRVTISRGASDERSETQPGSATLTLDNLDGALTPGNTSSPWAPFVRKNAPIRIAQAVVPVRSGTAPYPLAMLADPFDDGRVDTARWPTNTGGATETPAARLRIPLAPGVDTNFASAREWKLTGSKLTAKLAKVPALNGSSNCAASMWITSTTGGTRIGWRYDAGLGVLAAQSQTGFADGASVNLTYSAIDHAWLRVREAAGTVYWETSGDGYAWTVRRTLATPAWVGAQTQAVDFPTTRTGGSSDPVEWRLVGAEVRPRFYGLVNEFPVDWSGLSSTVTISCTDLFKRLNRLPNLRSMAAEEIAAAGPVAYYPLTEPADSASTGDQAGGGAGALTIQQAGVGGTLALAGSPGPAATDDQVPLFTPSSATAGKWLSGDMGASVQQQLTQYWPVFEAWFQTSAGGRAILGLASPGLSHVHVLSLSAAGQLQIEWTNDGQTALTVELVDGATGLADGAWHHVVYDQYTGTVWVDGTLRDSALALTYGYEQRILHVGGYRGTRLWNGSLAHVAMYAVAAPAGAALAAHYAAGADGYTGEDADVRIQRLARYAGITSVTIAGTTHDPIASQGPGGAGLVARMRDVEATESGKLYAARDTFGLVYQSRDLRYNPDPAAEAFTVDYADLEPGTAFADDDQKMVNSVTAARPGGATQRVAAQQAITVFGEYPQSLDILKTNDNSVLDAAYWLVSRYANPAPELREVTVEAATLPAAFLKILSADISSYFTVYNLPVQAPAPSVRVTVEGYSETLKEQSHLITFRTSAAATDSVWVLDDAAYSVLDSTTRLAY</sequence>
<reference evidence="2 3" key="1">
    <citation type="submission" date="2011-08" db="EMBL/GenBank/DDBJ databases">
        <authorList>
            <person name="Lin Y."/>
            <person name="Hao X."/>
            <person name="Johnstone L."/>
            <person name="Miller S.J."/>
            <person name="Wei G."/>
            <person name="Rensing C."/>
        </authorList>
    </citation>
    <scope>NUCLEOTIDE SEQUENCE [LARGE SCALE GENOMIC DNA]</scope>
    <source>
        <strain evidence="2 3">K42</strain>
    </source>
</reference>
<proteinExistence type="predicted"/>